<keyword evidence="2" id="KW-1185">Reference proteome</keyword>
<dbReference type="EMBL" id="JAYMGO010000006">
    <property type="protein sequence ID" value="KAL1273318.1"/>
    <property type="molecule type" value="Genomic_DNA"/>
</dbReference>
<comment type="caution">
    <text evidence="1">The sequence shown here is derived from an EMBL/GenBank/DDBJ whole genome shotgun (WGS) entry which is preliminary data.</text>
</comment>
<organism evidence="1 2">
    <name type="scientific">Cirrhinus molitorella</name>
    <name type="common">mud carp</name>
    <dbReference type="NCBI Taxonomy" id="172907"/>
    <lineage>
        <taxon>Eukaryota</taxon>
        <taxon>Metazoa</taxon>
        <taxon>Chordata</taxon>
        <taxon>Craniata</taxon>
        <taxon>Vertebrata</taxon>
        <taxon>Euteleostomi</taxon>
        <taxon>Actinopterygii</taxon>
        <taxon>Neopterygii</taxon>
        <taxon>Teleostei</taxon>
        <taxon>Ostariophysi</taxon>
        <taxon>Cypriniformes</taxon>
        <taxon>Cyprinidae</taxon>
        <taxon>Labeoninae</taxon>
        <taxon>Labeonini</taxon>
        <taxon>Cirrhinus</taxon>
    </lineage>
</organism>
<dbReference type="Proteomes" id="UP001558613">
    <property type="component" value="Unassembled WGS sequence"/>
</dbReference>
<gene>
    <name evidence="1" type="ORF">QQF64_029180</name>
</gene>
<accession>A0ABR3N8N4</accession>
<proteinExistence type="predicted"/>
<evidence type="ECO:0000313" key="1">
    <source>
        <dbReference type="EMBL" id="KAL1273318.1"/>
    </source>
</evidence>
<sequence length="95" mass="11203">MFESVMIESLELNLQGWVLCGYTTKFHQRQVIVVNDGLGGWVGGRKMSKTLHEVYLPWYLWFVRICSSGMYSVLLEQFWQALKLWRLQSSENKVK</sequence>
<reference evidence="1 2" key="1">
    <citation type="submission" date="2023-09" db="EMBL/GenBank/DDBJ databases">
        <authorList>
            <person name="Wang M."/>
        </authorList>
    </citation>
    <scope>NUCLEOTIDE SEQUENCE [LARGE SCALE GENOMIC DNA]</scope>
    <source>
        <strain evidence="1">GT-2023</strain>
        <tissue evidence="1">Liver</tissue>
    </source>
</reference>
<name>A0ABR3N8N4_9TELE</name>
<evidence type="ECO:0000313" key="2">
    <source>
        <dbReference type="Proteomes" id="UP001558613"/>
    </source>
</evidence>
<protein>
    <submittedName>
        <fullName evidence="1">Uncharacterized protein</fullName>
    </submittedName>
</protein>